<dbReference type="EMBL" id="NBUC01000065">
    <property type="protein sequence ID" value="PLU04552.1"/>
    <property type="molecule type" value="Genomic_DNA"/>
</dbReference>
<protein>
    <recommendedName>
        <fullName evidence="3">Ribbon-helix-helix protein CopG domain-containing protein</fullName>
    </recommendedName>
</protein>
<sequence length="62" mass="7218">MVYTNRRKKALYKSIAYRIVLPLPDGKREAIDEARVDDESRAAFIRTVVENELARRLRKKAG</sequence>
<comment type="caution">
    <text evidence="1">The sequence shown here is derived from an EMBL/GenBank/DDBJ whole genome shotgun (WGS) entry which is preliminary data.</text>
</comment>
<keyword evidence="2" id="KW-1185">Reference proteome</keyword>
<gene>
    <name evidence="1" type="ORF">BMJ33_11880</name>
</gene>
<proteinExistence type="predicted"/>
<evidence type="ECO:0008006" key="3">
    <source>
        <dbReference type="Google" id="ProtNLM"/>
    </source>
</evidence>
<evidence type="ECO:0000313" key="1">
    <source>
        <dbReference type="EMBL" id="PLU04552.1"/>
    </source>
</evidence>
<reference evidence="1 2" key="1">
    <citation type="journal article" date="2018" name="FEMS Microbiol. Ecol.">
        <title>Co-invading symbiotic mutualists of Medicago polymorpha retain high ancestral diversity and contain diverse accessory genomes.</title>
        <authorList>
            <person name="Porter S.S."/>
            <person name="Faber-Hammond J.J."/>
            <person name="Friesen M.L."/>
        </authorList>
    </citation>
    <scope>NUCLEOTIDE SEQUENCE [LARGE SCALE GENOMIC DNA]</scope>
    <source>
        <strain evidence="1 2">Str16</strain>
    </source>
</reference>
<dbReference type="RefSeq" id="WP_101778413.1">
    <property type="nucleotide sequence ID" value="NZ_NBUC01000065.1"/>
</dbReference>
<accession>A0ABX4TMQ7</accession>
<dbReference type="Proteomes" id="UP001190825">
    <property type="component" value="Unassembled WGS sequence"/>
</dbReference>
<evidence type="ECO:0000313" key="2">
    <source>
        <dbReference type="Proteomes" id="UP001190825"/>
    </source>
</evidence>
<name>A0ABX4TMQ7_9HYPH</name>
<organism evidence="1 2">
    <name type="scientific">Sinorhizobium medicae</name>
    <dbReference type="NCBI Taxonomy" id="110321"/>
    <lineage>
        <taxon>Bacteria</taxon>
        <taxon>Pseudomonadati</taxon>
        <taxon>Pseudomonadota</taxon>
        <taxon>Alphaproteobacteria</taxon>
        <taxon>Hyphomicrobiales</taxon>
        <taxon>Rhizobiaceae</taxon>
        <taxon>Sinorhizobium/Ensifer group</taxon>
        <taxon>Sinorhizobium</taxon>
    </lineage>
</organism>